<evidence type="ECO:0000256" key="1">
    <source>
        <dbReference type="SAM" id="Coils"/>
    </source>
</evidence>
<dbReference type="InterPro" id="IPR019733">
    <property type="entry name" value="Uncharacterised_YhfT"/>
</dbReference>
<dbReference type="RefSeq" id="WP_270071176.1">
    <property type="nucleotide sequence ID" value="NZ_JAJAQC010000007.1"/>
</dbReference>
<feature type="transmembrane region" description="Helical" evidence="2">
    <location>
        <begin position="360"/>
        <end position="381"/>
    </location>
</feature>
<dbReference type="AlphaFoldDB" id="A0A9X3SDJ2"/>
<comment type="caution">
    <text evidence="3">The sequence shown here is derived from an EMBL/GenBank/DDBJ whole genome shotgun (WGS) entry which is preliminary data.</text>
</comment>
<protein>
    <submittedName>
        <fullName evidence="3">YhfT family protein</fullName>
    </submittedName>
</protein>
<feature type="transmembrane region" description="Helical" evidence="2">
    <location>
        <begin position="201"/>
        <end position="218"/>
    </location>
</feature>
<accession>A0A9X3SDJ2</accession>
<dbReference type="Pfam" id="PF10797">
    <property type="entry name" value="YhfT"/>
    <property type="match status" value="1"/>
</dbReference>
<gene>
    <name evidence="3" type="ORF">LG943_06060</name>
</gene>
<feature type="transmembrane region" description="Helical" evidence="2">
    <location>
        <begin position="67"/>
        <end position="88"/>
    </location>
</feature>
<feature type="transmembrane region" description="Helical" evidence="2">
    <location>
        <begin position="178"/>
        <end position="195"/>
    </location>
</feature>
<evidence type="ECO:0000256" key="2">
    <source>
        <dbReference type="SAM" id="Phobius"/>
    </source>
</evidence>
<keyword evidence="4" id="KW-1185">Reference proteome</keyword>
<reference evidence="3" key="1">
    <citation type="submission" date="2021-10" db="EMBL/GenBank/DDBJ databases">
        <title>Streptomonospora sp. nov., isolated from mangrove soil.</title>
        <authorList>
            <person name="Chen X."/>
            <person name="Ge X."/>
            <person name="Liu W."/>
        </authorList>
    </citation>
    <scope>NUCLEOTIDE SEQUENCE</scope>
    <source>
        <strain evidence="3">S1-112</strain>
    </source>
</reference>
<keyword evidence="1" id="KW-0175">Coiled coil</keyword>
<keyword evidence="2" id="KW-0812">Transmembrane</keyword>
<name>A0A9X3SDJ2_9ACTN</name>
<evidence type="ECO:0000313" key="4">
    <source>
        <dbReference type="Proteomes" id="UP001140076"/>
    </source>
</evidence>
<feature type="transmembrane region" description="Helical" evidence="2">
    <location>
        <begin position="310"/>
        <end position="330"/>
    </location>
</feature>
<feature type="transmembrane region" description="Helical" evidence="2">
    <location>
        <begin position="402"/>
        <end position="432"/>
    </location>
</feature>
<dbReference type="EMBL" id="JAJAQC010000007">
    <property type="protein sequence ID" value="MDA0563892.1"/>
    <property type="molecule type" value="Genomic_DNA"/>
</dbReference>
<dbReference type="Proteomes" id="UP001140076">
    <property type="component" value="Unassembled WGS sequence"/>
</dbReference>
<feature type="transmembrane region" description="Helical" evidence="2">
    <location>
        <begin position="119"/>
        <end position="139"/>
    </location>
</feature>
<feature type="coiled-coil region" evidence="1">
    <location>
        <begin position="219"/>
        <end position="246"/>
    </location>
</feature>
<organism evidence="3 4">
    <name type="scientific">Streptomonospora mangrovi</name>
    <dbReference type="NCBI Taxonomy" id="2883123"/>
    <lineage>
        <taxon>Bacteria</taxon>
        <taxon>Bacillati</taxon>
        <taxon>Actinomycetota</taxon>
        <taxon>Actinomycetes</taxon>
        <taxon>Streptosporangiales</taxon>
        <taxon>Nocardiopsidaceae</taxon>
        <taxon>Streptomonospora</taxon>
    </lineage>
</organism>
<feature type="transmembrane region" description="Helical" evidence="2">
    <location>
        <begin position="27"/>
        <end position="47"/>
    </location>
</feature>
<keyword evidence="2" id="KW-1133">Transmembrane helix</keyword>
<keyword evidence="2" id="KW-0472">Membrane</keyword>
<feature type="transmembrane region" description="Helical" evidence="2">
    <location>
        <begin position="444"/>
        <end position="466"/>
    </location>
</feature>
<sequence>MDLATTVTAASAATTSAGVAFEPWQAGLVIVLCAFAALIANAALAVFNDGARPFMLDYIQGRSTRPATATIVFGLSAGFIFGLGAPMALSTGVLNPWLVFLPVEILGLLAPWRWLAAGAGALWGAVCVFGLDAANRVATAMPVDFISALQEISTPILWLFAIFPVLAITRQFGRTKGLVALAAEVAVIVASMRLWPDLFPGSAAMALGVVLLLVFAVLRDRAAKRAEAAELAAKTEEERRAHEEQQAATAAASDQLFGPSADRLRRNAPWLAVLGGLVAALAASGVFGGGEATSFLVADGSYTEAAQVDFLRAFGFVPLIATTALASGAYAMAGFTFVYPVGYLVHVFVDSWPLAMGVAFVLGALVMAAEVYLLSALGRWLQRRPSIRDAADHIRNAITESLGLAILVGSLMAGLAMGDGLGIALVGGLYLFNEALGRPVVRMAAGPTAVIAAGIVLNLLHLVGLFTPAA</sequence>
<proteinExistence type="predicted"/>
<evidence type="ECO:0000313" key="3">
    <source>
        <dbReference type="EMBL" id="MDA0563892.1"/>
    </source>
</evidence>